<evidence type="ECO:0000313" key="2">
    <source>
        <dbReference type="EMBL" id="KIH86619.1"/>
    </source>
</evidence>
<dbReference type="RefSeq" id="XP_040614629.1">
    <property type="nucleotide sequence ID" value="XM_040766550.1"/>
</dbReference>
<gene>
    <name evidence="2" type="ORF">SPBR_08312</name>
</gene>
<reference evidence="2 3" key="1">
    <citation type="journal article" date="2014" name="BMC Genomics">
        <title>Comparative genomics of the major fungal agents of human and animal Sporotrichosis: Sporothrix schenckii and Sporothrix brasiliensis.</title>
        <authorList>
            <person name="Teixeira M.M."/>
            <person name="de Almeida L.G."/>
            <person name="Kubitschek-Barreira P."/>
            <person name="Alves F.L."/>
            <person name="Kioshima E.S."/>
            <person name="Abadio A.K."/>
            <person name="Fernandes L."/>
            <person name="Derengowski L.S."/>
            <person name="Ferreira K.S."/>
            <person name="Souza R.C."/>
            <person name="Ruiz J.C."/>
            <person name="de Andrade N.C."/>
            <person name="Paes H.C."/>
            <person name="Nicola A.M."/>
            <person name="Albuquerque P."/>
            <person name="Gerber A.L."/>
            <person name="Martins V.P."/>
            <person name="Peconick L.D."/>
            <person name="Neto A.V."/>
            <person name="Chaucanez C.B."/>
            <person name="Silva P.A."/>
            <person name="Cunha O.L."/>
            <person name="de Oliveira F.F."/>
            <person name="dos Santos T.C."/>
            <person name="Barros A.L."/>
            <person name="Soares M.A."/>
            <person name="de Oliveira L.M."/>
            <person name="Marini M.M."/>
            <person name="Villalobos-Duno H."/>
            <person name="Cunha M.M."/>
            <person name="de Hoog S."/>
            <person name="da Silveira J.F."/>
            <person name="Henrissat B."/>
            <person name="Nino-Vega G.A."/>
            <person name="Cisalpino P.S."/>
            <person name="Mora-Montes H.M."/>
            <person name="Almeida S.R."/>
            <person name="Stajich J.E."/>
            <person name="Lopes-Bezerra L.M."/>
            <person name="Vasconcelos A.T."/>
            <person name="Felipe M.S."/>
        </authorList>
    </citation>
    <scope>NUCLEOTIDE SEQUENCE [LARGE SCALE GENOMIC DNA]</scope>
    <source>
        <strain evidence="2 3">5110</strain>
    </source>
</reference>
<organism evidence="2 3">
    <name type="scientific">Sporothrix brasiliensis 5110</name>
    <dbReference type="NCBI Taxonomy" id="1398154"/>
    <lineage>
        <taxon>Eukaryota</taxon>
        <taxon>Fungi</taxon>
        <taxon>Dikarya</taxon>
        <taxon>Ascomycota</taxon>
        <taxon>Pezizomycotina</taxon>
        <taxon>Sordariomycetes</taxon>
        <taxon>Sordariomycetidae</taxon>
        <taxon>Ophiostomatales</taxon>
        <taxon>Ophiostomataceae</taxon>
        <taxon>Sporothrix</taxon>
    </lineage>
</organism>
<dbReference type="Proteomes" id="UP000031575">
    <property type="component" value="Unassembled WGS sequence"/>
</dbReference>
<feature type="region of interest" description="Disordered" evidence="1">
    <location>
        <begin position="235"/>
        <end position="307"/>
    </location>
</feature>
<name>A0A0C2EKL5_9PEZI</name>
<protein>
    <submittedName>
        <fullName evidence="2">Uncharacterized protein</fullName>
    </submittedName>
</protein>
<feature type="region of interest" description="Disordered" evidence="1">
    <location>
        <begin position="349"/>
        <end position="412"/>
    </location>
</feature>
<feature type="region of interest" description="Disordered" evidence="1">
    <location>
        <begin position="191"/>
        <end position="214"/>
    </location>
</feature>
<sequence>MTRPPTEILVHIAAASSASDDVRYRTLAQAYADYEPAARVNVGTVSFVKDSVGSVDKASCVGSSGDPAHVVSFEEYRQPVSSTAIDGQIADSQSLRSVSLSFESVWDNVTSPGVVPVPLPVPPPPRPEVHKRHLHYVSPNDYIPDSQSGDERRTRRRRMTDRDDKNNTPLSERVFGVSRIEETRIEETQDLLSSRVTDKHTDAESDIRIHEAASPDLSTMHMDVAHLTDRVLGDSQDWLPPHRRPQRHALGQRSANSQHSPRNEDNDTFLKSSPPLHEWDSIPSSAPGSSPDLGAGQPVGLGVDVPSSLPEESGKVVLRVAPSSCEQLGLSARLSSSVVSGVPGLLRADSEPIRTKRQRESDHESIGTSGLDHKKQNLHARRASDIGQPSPKKVRGDLVSEAGSSVASPGKTGALMNAPNGALRDLSQPFPSSSPTASAPGLYLDQTVRIISPDPPVSCEHLDPTALVTDKMAKLARDLDLERRYRPSPSPDSRAVRPFERGYWRLSTASWPATLRQQAWSFLKTYIGAGDAGWSVWCSRDPAPHTWLRLSCFAATAGHTYLILYLASQRHILATGAVWLDASGTPTITVPPRKRKQTSGSVDVLTNAY</sequence>
<proteinExistence type="predicted"/>
<dbReference type="EMBL" id="AWTV01000011">
    <property type="protein sequence ID" value="KIH86619.1"/>
    <property type="molecule type" value="Genomic_DNA"/>
</dbReference>
<feature type="region of interest" description="Disordered" evidence="1">
    <location>
        <begin position="138"/>
        <end position="175"/>
    </location>
</feature>
<comment type="caution">
    <text evidence="2">The sequence shown here is derived from an EMBL/GenBank/DDBJ whole genome shotgun (WGS) entry which is preliminary data.</text>
</comment>
<dbReference type="OrthoDB" id="5395975at2759"/>
<evidence type="ECO:0000313" key="3">
    <source>
        <dbReference type="Proteomes" id="UP000031575"/>
    </source>
</evidence>
<dbReference type="GeneID" id="63681471"/>
<feature type="compositionally biased region" description="Basic and acidic residues" evidence="1">
    <location>
        <begin position="349"/>
        <end position="375"/>
    </location>
</feature>
<keyword evidence="3" id="KW-1185">Reference proteome</keyword>
<accession>A0A0C2EKL5</accession>
<feature type="compositionally biased region" description="Basic and acidic residues" evidence="1">
    <location>
        <begin position="196"/>
        <end position="213"/>
    </location>
</feature>
<dbReference type="VEuPathDB" id="FungiDB:SPBR_08312"/>
<dbReference type="AlphaFoldDB" id="A0A0C2EKL5"/>
<dbReference type="HOGENOM" id="CLU_031892_1_1_1"/>
<evidence type="ECO:0000256" key="1">
    <source>
        <dbReference type="SAM" id="MobiDB-lite"/>
    </source>
</evidence>